<dbReference type="SUPFAM" id="SSF51735">
    <property type="entry name" value="NAD(P)-binding Rossmann-fold domains"/>
    <property type="match status" value="1"/>
</dbReference>
<dbReference type="Proteomes" id="UP001205890">
    <property type="component" value="Unassembled WGS sequence"/>
</dbReference>
<feature type="domain" description="NAD-dependent epimerase/dehydratase" evidence="1">
    <location>
        <begin position="40"/>
        <end position="145"/>
    </location>
</feature>
<evidence type="ECO:0000313" key="3">
    <source>
        <dbReference type="Proteomes" id="UP001205890"/>
    </source>
</evidence>
<dbReference type="Pfam" id="PF01370">
    <property type="entry name" value="Epimerase"/>
    <property type="match status" value="1"/>
</dbReference>
<keyword evidence="3" id="KW-1185">Reference proteome</keyword>
<sequence>MVRRALIGHTGFVGSNLDAPDRFAARYNSGSIQDIEGETFDEIVCAGVSAKKWLANKQPDEDWAAIAALIRRLETVRAKRFVLISTIDVYPDPSVPADEDVDPSGEENHAYGRHRLKLEEWARGRFEDSLVVRLPALFGPNLAKNALFDLMHGNMVEAINPAAEFQWYPVRRLWEDIEVARDAGLGLVNLFTEPVSMRAVVDRFFPGAAVGPAREPAPRYRLRTRHAPLYHGRDGYMMDAASVFDEMGRFVGEG</sequence>
<name>A0ABT1L7H0_9HYPH</name>
<dbReference type="InterPro" id="IPR036291">
    <property type="entry name" value="NAD(P)-bd_dom_sf"/>
</dbReference>
<dbReference type="EMBL" id="JANCLU010000001">
    <property type="protein sequence ID" value="MCP8936943.1"/>
    <property type="molecule type" value="Genomic_DNA"/>
</dbReference>
<organism evidence="2 3">
    <name type="scientific">Alsobacter ponti</name>
    <dbReference type="NCBI Taxonomy" id="2962936"/>
    <lineage>
        <taxon>Bacteria</taxon>
        <taxon>Pseudomonadati</taxon>
        <taxon>Pseudomonadota</taxon>
        <taxon>Alphaproteobacteria</taxon>
        <taxon>Hyphomicrobiales</taxon>
        <taxon>Alsobacteraceae</taxon>
        <taxon>Alsobacter</taxon>
    </lineage>
</organism>
<evidence type="ECO:0000259" key="1">
    <source>
        <dbReference type="Pfam" id="PF01370"/>
    </source>
</evidence>
<protein>
    <submittedName>
        <fullName evidence="2">NAD(P)-dependent oxidoreductase</fullName>
    </submittedName>
</protein>
<accession>A0ABT1L7H0</accession>
<dbReference type="RefSeq" id="WP_254737351.1">
    <property type="nucleotide sequence ID" value="NZ_JANCLU010000001.1"/>
</dbReference>
<comment type="caution">
    <text evidence="2">The sequence shown here is derived from an EMBL/GenBank/DDBJ whole genome shotgun (WGS) entry which is preliminary data.</text>
</comment>
<dbReference type="Gene3D" id="3.40.50.720">
    <property type="entry name" value="NAD(P)-binding Rossmann-like Domain"/>
    <property type="match status" value="1"/>
</dbReference>
<evidence type="ECO:0000313" key="2">
    <source>
        <dbReference type="EMBL" id="MCP8936943.1"/>
    </source>
</evidence>
<dbReference type="InterPro" id="IPR001509">
    <property type="entry name" value="Epimerase_deHydtase"/>
</dbReference>
<proteinExistence type="predicted"/>
<gene>
    <name evidence="2" type="ORF">NK718_00295</name>
</gene>
<reference evidence="2 3" key="1">
    <citation type="submission" date="2022-07" db="EMBL/GenBank/DDBJ databases">
        <authorList>
            <person name="Li W.-J."/>
            <person name="Deng Q.-Q."/>
        </authorList>
    </citation>
    <scope>NUCLEOTIDE SEQUENCE [LARGE SCALE GENOMIC DNA]</scope>
    <source>
        <strain evidence="2 3">SYSU M60028</strain>
    </source>
</reference>